<name>A0A6C7E6I5_ILUCY</name>
<dbReference type="InterPro" id="IPR000873">
    <property type="entry name" value="AMP-dep_synth/lig_dom"/>
</dbReference>
<organism evidence="5 6">
    <name type="scientific">Ilumatobacter coccineus (strain NBRC 103263 / KCTC 29153 / YM16-304)</name>
    <dbReference type="NCBI Taxonomy" id="1313172"/>
    <lineage>
        <taxon>Bacteria</taxon>
        <taxon>Bacillati</taxon>
        <taxon>Actinomycetota</taxon>
        <taxon>Acidimicrobiia</taxon>
        <taxon>Acidimicrobiales</taxon>
        <taxon>Ilumatobacteraceae</taxon>
        <taxon>Ilumatobacter</taxon>
    </lineage>
</organism>
<dbReference type="Gene3D" id="3.40.50.12780">
    <property type="entry name" value="N-terminal domain of ligase-like"/>
    <property type="match status" value="1"/>
</dbReference>
<evidence type="ECO:0000256" key="1">
    <source>
        <dbReference type="ARBA" id="ARBA00006432"/>
    </source>
</evidence>
<dbReference type="Gene3D" id="3.30.300.30">
    <property type="match status" value="1"/>
</dbReference>
<dbReference type="AlphaFoldDB" id="A0A6C7E6I5"/>
<dbReference type="InterPro" id="IPR042099">
    <property type="entry name" value="ANL_N_sf"/>
</dbReference>
<proteinExistence type="inferred from homology"/>
<evidence type="ECO:0000259" key="4">
    <source>
        <dbReference type="Pfam" id="PF13193"/>
    </source>
</evidence>
<dbReference type="EMBL" id="AP012057">
    <property type="protein sequence ID" value="BAN02023.1"/>
    <property type="molecule type" value="Genomic_DNA"/>
</dbReference>
<dbReference type="PANTHER" id="PTHR24096">
    <property type="entry name" value="LONG-CHAIN-FATTY-ACID--COA LIGASE"/>
    <property type="match status" value="1"/>
</dbReference>
<evidence type="ECO:0000256" key="2">
    <source>
        <dbReference type="ARBA" id="ARBA00022598"/>
    </source>
</evidence>
<dbReference type="InterPro" id="IPR020845">
    <property type="entry name" value="AMP-binding_CS"/>
</dbReference>
<sequence>MMLSEAEAGSLEFWAGERPDAVAVISGDESLTYGDWNDQANRVADSLAGMGLAAGERIGMRFRLGLPWFVIQRALQKLGVVQVAVNWKLTPDEAMYIVDDSDAKGLACDDPDASGWAEQQLGLLITVGQSPDAPGVRFEDLVANGSPVERFGPLRPNMVLYTSGTTGLPKGVPPLDLEAVTDFDRLFAYGASVGAVPPHPNNAVVLMSLPVHHGAGPAAATAACGKGGTAVLLDPYDAEEALRLIERHRINVWTAVPTMLLRIQALPADVVDRYDLSSITALNTGAAPVPQSLKEWIVERLGPDVLWEAYGASEAGMITYTSPEHQISKPGTSGIPFDGVELAIVDDQWNRLPTGATGEIAVNTPMVLKRYLGQDTLGEDTVKDGFYRTGDVGHLDEDGFLFITDRIKDMIVAGGVNIYPAEIEKAIVEHPDVEDASVIGIPQDDFGEQALAFVVVREGHEVTADAILEYLDGRLASYKKPRQIEFIDALPVSPMGKVLKTELRAPYWKDRERNV</sequence>
<evidence type="ECO:0000313" key="5">
    <source>
        <dbReference type="EMBL" id="BAN02023.1"/>
    </source>
</evidence>
<dbReference type="OrthoDB" id="5240965at2"/>
<evidence type="ECO:0000259" key="3">
    <source>
        <dbReference type="Pfam" id="PF00501"/>
    </source>
</evidence>
<dbReference type="Pfam" id="PF00501">
    <property type="entry name" value="AMP-binding"/>
    <property type="match status" value="1"/>
</dbReference>
<dbReference type="FunFam" id="3.30.300.30:FF:000008">
    <property type="entry name" value="2,3-dihydroxybenzoate-AMP ligase"/>
    <property type="match status" value="1"/>
</dbReference>
<accession>A0A6C7E6I5</accession>
<dbReference type="PROSITE" id="PS00455">
    <property type="entry name" value="AMP_BINDING"/>
    <property type="match status" value="1"/>
</dbReference>
<feature type="domain" description="AMP-binding enzyme C-terminal" evidence="4">
    <location>
        <begin position="422"/>
        <end position="497"/>
    </location>
</feature>
<dbReference type="KEGG" id="aym:YM304_17090"/>
<reference evidence="5 6" key="1">
    <citation type="journal article" date="2013" name="Int. J. Syst. Evol. Microbiol.">
        <title>Ilumatobacter nonamiense sp. nov. and Ilumatobacter coccineum sp. nov., isolated from seashore sand.</title>
        <authorList>
            <person name="Matsumoto A."/>
            <person name="Kasai H."/>
            <person name="Matsuo Y."/>
            <person name="Shizuri Y."/>
            <person name="Ichikawa N."/>
            <person name="Fujita N."/>
            <person name="Omura S."/>
            <person name="Takahashi Y."/>
        </authorList>
    </citation>
    <scope>NUCLEOTIDE SEQUENCE [LARGE SCALE GENOMIC DNA]</scope>
    <source>
        <strain evidence="6">NBRC 103263 / KCTC 29153 / YM16-304</strain>
    </source>
</reference>
<feature type="domain" description="AMP-dependent synthetase/ligase" evidence="3">
    <location>
        <begin position="12"/>
        <end position="372"/>
    </location>
</feature>
<keyword evidence="6" id="KW-1185">Reference proteome</keyword>
<dbReference type="GO" id="GO:0016405">
    <property type="term" value="F:CoA-ligase activity"/>
    <property type="evidence" value="ECO:0007669"/>
    <property type="project" value="TreeGrafter"/>
</dbReference>
<dbReference type="EC" id="6.2.1.-" evidence="5"/>
<dbReference type="Proteomes" id="UP000011863">
    <property type="component" value="Chromosome"/>
</dbReference>
<dbReference type="SUPFAM" id="SSF56801">
    <property type="entry name" value="Acetyl-CoA synthetase-like"/>
    <property type="match status" value="1"/>
</dbReference>
<dbReference type="InterPro" id="IPR045851">
    <property type="entry name" value="AMP-bd_C_sf"/>
</dbReference>
<comment type="similarity">
    <text evidence="1">Belongs to the ATP-dependent AMP-binding enzyme family.</text>
</comment>
<dbReference type="Pfam" id="PF13193">
    <property type="entry name" value="AMP-binding_C"/>
    <property type="match status" value="1"/>
</dbReference>
<dbReference type="RefSeq" id="WP_015441270.1">
    <property type="nucleotide sequence ID" value="NC_020520.1"/>
</dbReference>
<dbReference type="InterPro" id="IPR025110">
    <property type="entry name" value="AMP-bd_C"/>
</dbReference>
<evidence type="ECO:0000313" key="6">
    <source>
        <dbReference type="Proteomes" id="UP000011863"/>
    </source>
</evidence>
<dbReference type="PANTHER" id="PTHR24096:SF267">
    <property type="entry name" value="MALONATE--COA LIGASE ACSF3, MITOCHONDRIAL"/>
    <property type="match status" value="1"/>
</dbReference>
<keyword evidence="2 5" id="KW-0436">Ligase</keyword>
<protein>
    <submittedName>
        <fullName evidence="5">Putative fatty-acid--CoA ligase</fullName>
        <ecNumber evidence="5">6.2.1.-</ecNumber>
    </submittedName>
</protein>
<gene>
    <name evidence="5" type="ORF">YM304_17090</name>
</gene>